<dbReference type="InterPro" id="IPR041577">
    <property type="entry name" value="RT_RNaseH_2"/>
</dbReference>
<dbReference type="AlphaFoldDB" id="A0A9Q3GP75"/>
<dbReference type="InterPro" id="IPR043502">
    <property type="entry name" value="DNA/RNA_pol_sf"/>
</dbReference>
<dbReference type="SUPFAM" id="SSF56672">
    <property type="entry name" value="DNA/RNA polymerases"/>
    <property type="match status" value="1"/>
</dbReference>
<dbReference type="Gene3D" id="3.30.70.270">
    <property type="match status" value="2"/>
</dbReference>
<proteinExistence type="predicted"/>
<feature type="domain" description="Reverse transcriptase/retrotransposon-derived protein RNase H-like" evidence="2">
    <location>
        <begin position="119"/>
        <end position="220"/>
    </location>
</feature>
<evidence type="ECO:0008006" key="5">
    <source>
        <dbReference type="Google" id="ProtNLM"/>
    </source>
</evidence>
<evidence type="ECO:0000259" key="2">
    <source>
        <dbReference type="Pfam" id="PF17919"/>
    </source>
</evidence>
<dbReference type="InterPro" id="IPR043128">
    <property type="entry name" value="Rev_trsase/Diguanyl_cyclase"/>
</dbReference>
<organism evidence="3 4">
    <name type="scientific">Austropuccinia psidii MF-1</name>
    <dbReference type="NCBI Taxonomy" id="1389203"/>
    <lineage>
        <taxon>Eukaryota</taxon>
        <taxon>Fungi</taxon>
        <taxon>Dikarya</taxon>
        <taxon>Basidiomycota</taxon>
        <taxon>Pucciniomycotina</taxon>
        <taxon>Pucciniomycetes</taxon>
        <taxon>Pucciniales</taxon>
        <taxon>Sphaerophragmiaceae</taxon>
        <taxon>Austropuccinia</taxon>
    </lineage>
</organism>
<accession>A0A9Q3GP75</accession>
<dbReference type="Proteomes" id="UP000765509">
    <property type="component" value="Unassembled WGS sequence"/>
</dbReference>
<gene>
    <name evidence="3" type="ORF">O181_014506</name>
</gene>
<keyword evidence="4" id="KW-1185">Reference proteome</keyword>
<comment type="caution">
    <text evidence="3">The sequence shown here is derived from an EMBL/GenBank/DDBJ whole genome shotgun (WGS) entry which is preliminary data.</text>
</comment>
<dbReference type="PANTHER" id="PTHR33064:SF37">
    <property type="entry name" value="RIBONUCLEASE H"/>
    <property type="match status" value="1"/>
</dbReference>
<dbReference type="InterPro" id="IPR000477">
    <property type="entry name" value="RT_dom"/>
</dbReference>
<protein>
    <recommendedName>
        <fullName evidence="5">Reverse transcriptase domain-containing protein</fullName>
    </recommendedName>
</protein>
<dbReference type="Pfam" id="PF17919">
    <property type="entry name" value="RT_RNaseH_2"/>
    <property type="match status" value="1"/>
</dbReference>
<dbReference type="PANTHER" id="PTHR33064">
    <property type="entry name" value="POL PROTEIN"/>
    <property type="match status" value="1"/>
</dbReference>
<evidence type="ECO:0000313" key="3">
    <source>
        <dbReference type="EMBL" id="MBW0474791.1"/>
    </source>
</evidence>
<dbReference type="EMBL" id="AVOT02003855">
    <property type="protein sequence ID" value="MBW0474791.1"/>
    <property type="molecule type" value="Genomic_DNA"/>
</dbReference>
<reference evidence="3" key="1">
    <citation type="submission" date="2021-03" db="EMBL/GenBank/DDBJ databases">
        <title>Draft genome sequence of rust myrtle Austropuccinia psidii MF-1, a brazilian biotype.</title>
        <authorList>
            <person name="Quecine M.C."/>
            <person name="Pachon D.M.R."/>
            <person name="Bonatelli M.L."/>
            <person name="Correr F.H."/>
            <person name="Franceschini L.M."/>
            <person name="Leite T.F."/>
            <person name="Margarido G.R.A."/>
            <person name="Almeida C.A."/>
            <person name="Ferrarezi J.A."/>
            <person name="Labate C.A."/>
        </authorList>
    </citation>
    <scope>NUCLEOTIDE SEQUENCE</scope>
    <source>
        <strain evidence="3">MF-1</strain>
    </source>
</reference>
<evidence type="ECO:0000313" key="4">
    <source>
        <dbReference type="Proteomes" id="UP000765509"/>
    </source>
</evidence>
<sequence>MMVYIDDIIIYSETWEDHLQYIDRVLSKCISINLEISLKKCNFGKKELLTLGNKVSDLILAINKSKVAALLKRPVSKNIKEMQCFLGLASYCRNHIKNVCHITSNLYKLCLKYVVFEITKDRRDAYESIKYELTNLPVLTLPDFEPPFRLYIDTDCNQGLGEALHQRHILDGEPRNGVIWYIYRKMKDSEARYGATKIECLCLVWALEKLHYYLEGAVFT</sequence>
<dbReference type="Pfam" id="PF00078">
    <property type="entry name" value="RVT_1"/>
    <property type="match status" value="1"/>
</dbReference>
<dbReference type="InterPro" id="IPR051320">
    <property type="entry name" value="Viral_Replic_Matur_Polypro"/>
</dbReference>
<evidence type="ECO:0000259" key="1">
    <source>
        <dbReference type="Pfam" id="PF00078"/>
    </source>
</evidence>
<name>A0A9Q3GP75_9BASI</name>
<feature type="domain" description="Reverse transcriptase" evidence="1">
    <location>
        <begin position="2"/>
        <end position="52"/>
    </location>
</feature>